<name>A0A1T4PNQ0_9BACT</name>
<evidence type="ECO:0000313" key="2">
    <source>
        <dbReference type="EMBL" id="SJZ93163.1"/>
    </source>
</evidence>
<evidence type="ECO:0000313" key="3">
    <source>
        <dbReference type="Proteomes" id="UP000190065"/>
    </source>
</evidence>
<dbReference type="Gene3D" id="2.60.40.1080">
    <property type="match status" value="1"/>
</dbReference>
<feature type="signal peptide" evidence="1">
    <location>
        <begin position="1"/>
        <end position="27"/>
    </location>
</feature>
<proteinExistence type="predicted"/>
<dbReference type="AlphaFoldDB" id="A0A1T4PNQ0"/>
<reference evidence="2 3" key="1">
    <citation type="submission" date="2017-02" db="EMBL/GenBank/DDBJ databases">
        <authorList>
            <person name="Peterson S.W."/>
        </authorList>
    </citation>
    <scope>NUCLEOTIDE SEQUENCE [LARGE SCALE GENOMIC DNA]</scope>
    <source>
        <strain evidence="2 3">ATCC 43324</strain>
    </source>
</reference>
<dbReference type="RefSeq" id="WP_078805671.1">
    <property type="nucleotide sequence ID" value="NZ_FUXK01000016.1"/>
</dbReference>
<dbReference type="EMBL" id="FUXK01000016">
    <property type="protein sequence ID" value="SJZ93163.1"/>
    <property type="molecule type" value="Genomic_DNA"/>
</dbReference>
<accession>A0A1T4PNQ0</accession>
<feature type="chain" id="PRO_5012956186" evidence="1">
    <location>
        <begin position="28"/>
        <end position="334"/>
    </location>
</feature>
<protein>
    <submittedName>
        <fullName evidence="2">Uncharacterized protein</fullName>
    </submittedName>
</protein>
<dbReference type="Proteomes" id="UP000190065">
    <property type="component" value="Unassembled WGS sequence"/>
</dbReference>
<evidence type="ECO:0000256" key="1">
    <source>
        <dbReference type="SAM" id="SignalP"/>
    </source>
</evidence>
<organism evidence="2 3">
    <name type="scientific">Segatella oulorum</name>
    <dbReference type="NCBI Taxonomy" id="28136"/>
    <lineage>
        <taxon>Bacteria</taxon>
        <taxon>Pseudomonadati</taxon>
        <taxon>Bacteroidota</taxon>
        <taxon>Bacteroidia</taxon>
        <taxon>Bacteroidales</taxon>
        <taxon>Prevotellaceae</taxon>
        <taxon>Segatella</taxon>
    </lineage>
</organism>
<keyword evidence="1" id="KW-0732">Signal</keyword>
<dbReference type="STRING" id="28136.SAMN02745202_01499"/>
<dbReference type="PROSITE" id="PS51257">
    <property type="entry name" value="PROKAR_LIPOPROTEIN"/>
    <property type="match status" value="1"/>
</dbReference>
<gene>
    <name evidence="2" type="ORF">SAMN02745202_01499</name>
</gene>
<sequence>MKIKRLSLAWVSAILMMLGTAGCNDEAAIPTPPDIHTVKLSSHYFATAVDEELSITPRFNNPETFAKGFSWTNSDPAVASIAVDHQTLVCKVTTLKVGTTVLRITSEDGSLKDSCIVDVNRQSYMLKAPVYINLFGNADAPWNNIGSYSEGAGLNEMKDINGNPTWVNIKITNAFNWGENDGDPEETIEDGRPITLPNAVSGSAFKNDRKADTGVFEISGLSYKQSYHLAFFASKRFWGDVCSAKITAAGDNRATITLLTKKTSSDPGDTGAAVPKGTAIGGTPAEDNTFIRYGKIKITPDGSGKIIITVTGGEGGNQPDGTSFINAILISPIE</sequence>